<dbReference type="AlphaFoldDB" id="A0A0A9A3S4"/>
<reference evidence="1" key="1">
    <citation type="submission" date="2014-09" db="EMBL/GenBank/DDBJ databases">
        <authorList>
            <person name="Magalhaes I.L.F."/>
            <person name="Oliveira U."/>
            <person name="Santos F.R."/>
            <person name="Vidigal T.H.D.A."/>
            <person name="Brescovit A.D."/>
            <person name="Santos A.J."/>
        </authorList>
    </citation>
    <scope>NUCLEOTIDE SEQUENCE</scope>
    <source>
        <tissue evidence="1">Shoot tissue taken approximately 20 cm above the soil surface</tissue>
    </source>
</reference>
<organism evidence="1">
    <name type="scientific">Arundo donax</name>
    <name type="common">Giant reed</name>
    <name type="synonym">Donax arundinaceus</name>
    <dbReference type="NCBI Taxonomy" id="35708"/>
    <lineage>
        <taxon>Eukaryota</taxon>
        <taxon>Viridiplantae</taxon>
        <taxon>Streptophyta</taxon>
        <taxon>Embryophyta</taxon>
        <taxon>Tracheophyta</taxon>
        <taxon>Spermatophyta</taxon>
        <taxon>Magnoliopsida</taxon>
        <taxon>Liliopsida</taxon>
        <taxon>Poales</taxon>
        <taxon>Poaceae</taxon>
        <taxon>PACMAD clade</taxon>
        <taxon>Arundinoideae</taxon>
        <taxon>Arundineae</taxon>
        <taxon>Arundo</taxon>
    </lineage>
</organism>
<reference evidence="1" key="2">
    <citation type="journal article" date="2015" name="Data Brief">
        <title>Shoot transcriptome of the giant reed, Arundo donax.</title>
        <authorList>
            <person name="Barrero R.A."/>
            <person name="Guerrero F.D."/>
            <person name="Moolhuijzen P."/>
            <person name="Goolsby J.A."/>
            <person name="Tidwell J."/>
            <person name="Bellgard S.E."/>
            <person name="Bellgard M.I."/>
        </authorList>
    </citation>
    <scope>NUCLEOTIDE SEQUENCE</scope>
    <source>
        <tissue evidence="1">Shoot tissue taken approximately 20 cm above the soil surface</tissue>
    </source>
</reference>
<sequence>MENFQLGAPRASVNPRIAPNASRKIRSNLSRNCTYM</sequence>
<protein>
    <submittedName>
        <fullName evidence="1">Uncharacterized protein</fullName>
    </submittedName>
</protein>
<proteinExistence type="predicted"/>
<name>A0A0A9A3S4_ARUDO</name>
<evidence type="ECO:0000313" key="1">
    <source>
        <dbReference type="EMBL" id="JAD43630.1"/>
    </source>
</evidence>
<accession>A0A0A9A3S4</accession>
<dbReference type="EMBL" id="GBRH01254265">
    <property type="protein sequence ID" value="JAD43630.1"/>
    <property type="molecule type" value="Transcribed_RNA"/>
</dbReference>